<feature type="binding site" evidence="2">
    <location>
        <position position="121"/>
    </location>
    <ligand>
        <name>Mg(2+)</name>
        <dbReference type="ChEBI" id="CHEBI:18420"/>
        <label>1</label>
    </ligand>
</feature>
<evidence type="ECO:0000256" key="1">
    <source>
        <dbReference type="ARBA" id="ARBA00022977"/>
    </source>
</evidence>
<dbReference type="RefSeq" id="WP_103921263.1">
    <property type="nucleotide sequence ID" value="NZ_FMSV02000537.1"/>
</dbReference>
<feature type="binding site" evidence="2">
    <location>
        <position position="145"/>
    </location>
    <ligand>
        <name>ATP</name>
        <dbReference type="ChEBI" id="CHEBI:30616"/>
    </ligand>
</feature>
<dbReference type="GO" id="GO:0000287">
    <property type="term" value="F:magnesium ion binding"/>
    <property type="evidence" value="ECO:0007669"/>
    <property type="project" value="UniProtKB-UniRule"/>
</dbReference>
<protein>
    <recommendedName>
        <fullName evidence="2">Thiamine-monophosphate kinase</fullName>
        <shortName evidence="2">TMP kinase</shortName>
        <shortName evidence="2">Thiamine-phosphate kinase</shortName>
        <ecNumber evidence="2">2.7.4.16</ecNumber>
    </recommendedName>
</protein>
<feature type="binding site" evidence="2">
    <location>
        <position position="29"/>
    </location>
    <ligand>
        <name>Mg(2+)</name>
        <dbReference type="ChEBI" id="CHEBI:18420"/>
        <label>4</label>
    </ligand>
</feature>
<accession>A0A1H6FE65</accession>
<evidence type="ECO:0000259" key="4">
    <source>
        <dbReference type="Pfam" id="PF02769"/>
    </source>
</evidence>
<dbReference type="InterPro" id="IPR036921">
    <property type="entry name" value="PurM-like_N_sf"/>
</dbReference>
<dbReference type="Proteomes" id="UP000236724">
    <property type="component" value="Unassembled WGS sequence"/>
</dbReference>
<evidence type="ECO:0000313" key="5">
    <source>
        <dbReference type="EMBL" id="SEH07629.1"/>
    </source>
</evidence>
<dbReference type="NCBIfam" id="TIGR01379">
    <property type="entry name" value="thiL"/>
    <property type="match status" value="1"/>
</dbReference>
<dbReference type="Pfam" id="PF00586">
    <property type="entry name" value="AIRS"/>
    <property type="match status" value="1"/>
</dbReference>
<dbReference type="InterPro" id="IPR006283">
    <property type="entry name" value="ThiL-like"/>
</dbReference>
<reference evidence="5 6" key="1">
    <citation type="submission" date="2016-10" db="EMBL/GenBank/DDBJ databases">
        <authorList>
            <person name="de Groot N.N."/>
        </authorList>
    </citation>
    <scope>NUCLEOTIDE SEQUENCE [LARGE SCALE GENOMIC DNA]</scope>
    <source>
        <strain evidence="5">MBHS1</strain>
    </source>
</reference>
<feature type="binding site" evidence="2">
    <location>
        <position position="213"/>
    </location>
    <ligand>
        <name>Mg(2+)</name>
        <dbReference type="ChEBI" id="CHEBI:18420"/>
        <label>5</label>
    </ligand>
</feature>
<dbReference type="Gene3D" id="3.30.1330.10">
    <property type="entry name" value="PurM-like, N-terminal domain"/>
    <property type="match status" value="1"/>
</dbReference>
<dbReference type="PANTHER" id="PTHR30270:SF0">
    <property type="entry name" value="THIAMINE-MONOPHOSPHATE KINASE"/>
    <property type="match status" value="1"/>
</dbReference>
<keyword evidence="2" id="KW-0067">ATP-binding</keyword>
<keyword evidence="6" id="KW-1185">Reference proteome</keyword>
<dbReference type="GO" id="GO:0009030">
    <property type="term" value="F:thiamine-phosphate kinase activity"/>
    <property type="evidence" value="ECO:0007669"/>
    <property type="project" value="UniProtKB-UniRule"/>
</dbReference>
<comment type="catalytic activity">
    <reaction evidence="2">
        <text>thiamine phosphate + ATP = thiamine diphosphate + ADP</text>
        <dbReference type="Rhea" id="RHEA:15913"/>
        <dbReference type="ChEBI" id="CHEBI:30616"/>
        <dbReference type="ChEBI" id="CHEBI:37575"/>
        <dbReference type="ChEBI" id="CHEBI:58937"/>
        <dbReference type="ChEBI" id="CHEBI:456216"/>
        <dbReference type="EC" id="2.7.4.16"/>
    </reaction>
</comment>
<feature type="binding site" evidence="2">
    <location>
        <position position="261"/>
    </location>
    <ligand>
        <name>substrate</name>
    </ligand>
</feature>
<dbReference type="InterPro" id="IPR036676">
    <property type="entry name" value="PurM-like_C_sf"/>
</dbReference>
<feature type="binding site" evidence="2">
    <location>
        <position position="74"/>
    </location>
    <ligand>
        <name>Mg(2+)</name>
        <dbReference type="ChEBI" id="CHEBI:18420"/>
        <label>4</label>
    </ligand>
</feature>
<dbReference type="SUPFAM" id="SSF55326">
    <property type="entry name" value="PurM N-terminal domain-like"/>
    <property type="match status" value="1"/>
</dbReference>
<gene>
    <name evidence="2 5" type="primary">thiL</name>
    <name evidence="5" type="ORF">MBHS_03507</name>
</gene>
<dbReference type="Pfam" id="PF02769">
    <property type="entry name" value="AIRS_C"/>
    <property type="match status" value="1"/>
</dbReference>
<comment type="miscellaneous">
    <text evidence="2">Reaction mechanism of ThiL seems to utilize a direct, inline transfer of the gamma-phosphate of ATP to TMP rather than a phosphorylated enzyme intermediate.</text>
</comment>
<dbReference type="CDD" id="cd02194">
    <property type="entry name" value="ThiL"/>
    <property type="match status" value="1"/>
</dbReference>
<comment type="pathway">
    <text evidence="2">Cofactor biosynthesis; thiamine diphosphate biosynthesis; thiamine diphosphate from thiamine phosphate: step 1/1.</text>
</comment>
<feature type="domain" description="PurM-like C-terminal" evidence="4">
    <location>
        <begin position="149"/>
        <end position="299"/>
    </location>
</feature>
<keyword evidence="2 5" id="KW-0808">Transferase</keyword>
<dbReference type="Gene3D" id="3.90.650.10">
    <property type="entry name" value="PurM-like C-terminal domain"/>
    <property type="match status" value="1"/>
</dbReference>
<dbReference type="GO" id="GO:0005524">
    <property type="term" value="F:ATP binding"/>
    <property type="evidence" value="ECO:0007669"/>
    <property type="project" value="UniProtKB-UniRule"/>
</dbReference>
<dbReference type="EC" id="2.7.4.16" evidence="2"/>
<feature type="domain" description="PurM-like N-terminal" evidence="3">
    <location>
        <begin position="27"/>
        <end position="137"/>
    </location>
</feature>
<dbReference type="PIRSF" id="PIRSF005303">
    <property type="entry name" value="Thiam_monoph_kin"/>
    <property type="match status" value="1"/>
</dbReference>
<feature type="binding site" evidence="2">
    <location>
        <position position="29"/>
    </location>
    <ligand>
        <name>Mg(2+)</name>
        <dbReference type="ChEBI" id="CHEBI:18420"/>
        <label>3</label>
    </ligand>
</feature>
<comment type="function">
    <text evidence="2">Catalyzes the ATP-dependent phosphorylation of thiamine-monophosphate (TMP) to form thiamine-pyrophosphate (TPP), the active form of vitamin B1.</text>
</comment>
<dbReference type="AlphaFoldDB" id="A0A1H6FE65"/>
<evidence type="ECO:0000256" key="2">
    <source>
        <dbReference type="HAMAP-Rule" id="MF_02128"/>
    </source>
</evidence>
<comment type="similarity">
    <text evidence="2">Belongs to the thiamine-monophosphate kinase family.</text>
</comment>
<dbReference type="PANTHER" id="PTHR30270">
    <property type="entry name" value="THIAMINE-MONOPHOSPHATE KINASE"/>
    <property type="match status" value="1"/>
</dbReference>
<dbReference type="InterPro" id="IPR016188">
    <property type="entry name" value="PurM-like_N"/>
</dbReference>
<feature type="binding site" evidence="2">
    <location>
        <position position="74"/>
    </location>
    <ligand>
        <name>Mg(2+)</name>
        <dbReference type="ChEBI" id="CHEBI:18420"/>
        <label>2</label>
    </ligand>
</feature>
<feature type="binding site" evidence="2">
    <location>
        <position position="53"/>
    </location>
    <ligand>
        <name>substrate</name>
    </ligand>
</feature>
<dbReference type="EMBL" id="FMSV02000537">
    <property type="protein sequence ID" value="SEH07629.1"/>
    <property type="molecule type" value="Genomic_DNA"/>
</dbReference>
<evidence type="ECO:0000259" key="3">
    <source>
        <dbReference type="Pfam" id="PF00586"/>
    </source>
</evidence>
<feature type="binding site" evidence="2">
    <location>
        <begin position="120"/>
        <end position="121"/>
    </location>
    <ligand>
        <name>ATP</name>
        <dbReference type="ChEBI" id="CHEBI:30616"/>
    </ligand>
</feature>
<organism evidence="5 6">
    <name type="scientific">Candidatus Venteria ishoeyi</name>
    <dbReference type="NCBI Taxonomy" id="1899563"/>
    <lineage>
        <taxon>Bacteria</taxon>
        <taxon>Pseudomonadati</taxon>
        <taxon>Pseudomonadota</taxon>
        <taxon>Gammaproteobacteria</taxon>
        <taxon>Thiotrichales</taxon>
        <taxon>Thiotrichaceae</taxon>
        <taxon>Venteria</taxon>
    </lineage>
</organism>
<name>A0A1H6FE65_9GAMM</name>
<dbReference type="GO" id="GO:0009229">
    <property type="term" value="P:thiamine diphosphate biosynthetic process"/>
    <property type="evidence" value="ECO:0007669"/>
    <property type="project" value="UniProtKB-UniRule"/>
</dbReference>
<dbReference type="OrthoDB" id="9802811at2"/>
<keyword evidence="2 5" id="KW-0418">Kinase</keyword>
<feature type="binding site" evidence="2">
    <location>
        <position position="46"/>
    </location>
    <ligand>
        <name>Mg(2+)</name>
        <dbReference type="ChEBI" id="CHEBI:18420"/>
        <label>1</label>
    </ligand>
</feature>
<feature type="binding site" evidence="2">
    <location>
        <position position="74"/>
    </location>
    <ligand>
        <name>Mg(2+)</name>
        <dbReference type="ChEBI" id="CHEBI:18420"/>
        <label>3</label>
    </ligand>
</feature>
<keyword evidence="2" id="KW-0547">Nucleotide-binding</keyword>
<comment type="caution">
    <text evidence="2">Lacks conserved residue(s) required for the propagation of feature annotation.</text>
</comment>
<dbReference type="GO" id="GO:0009228">
    <property type="term" value="P:thiamine biosynthetic process"/>
    <property type="evidence" value="ECO:0007669"/>
    <property type="project" value="UniProtKB-KW"/>
</dbReference>
<dbReference type="HAMAP" id="MF_02128">
    <property type="entry name" value="TMP_kinase"/>
    <property type="match status" value="1"/>
</dbReference>
<dbReference type="SUPFAM" id="SSF56042">
    <property type="entry name" value="PurM C-terminal domain-like"/>
    <property type="match status" value="1"/>
</dbReference>
<keyword evidence="2" id="KW-0460">Magnesium</keyword>
<feature type="binding site" evidence="2">
    <location>
        <position position="46"/>
    </location>
    <ligand>
        <name>Mg(2+)</name>
        <dbReference type="ChEBI" id="CHEBI:18420"/>
        <label>2</label>
    </ligand>
</feature>
<keyword evidence="2" id="KW-0479">Metal-binding</keyword>
<keyword evidence="1 2" id="KW-0784">Thiamine biosynthesis</keyword>
<proteinExistence type="inferred from homology"/>
<feature type="binding site" evidence="2">
    <location>
        <position position="210"/>
    </location>
    <ligand>
        <name>Mg(2+)</name>
        <dbReference type="ChEBI" id="CHEBI:18420"/>
        <label>3</label>
    </ligand>
</feature>
<dbReference type="InterPro" id="IPR010918">
    <property type="entry name" value="PurM-like_C_dom"/>
</dbReference>
<feature type="binding site" evidence="2">
    <location>
        <position position="212"/>
    </location>
    <ligand>
        <name>ATP</name>
        <dbReference type="ChEBI" id="CHEBI:30616"/>
    </ligand>
</feature>
<dbReference type="UniPathway" id="UPA00060">
    <property type="reaction ID" value="UER00142"/>
</dbReference>
<sequence length="321" mass="34167">MPGEFDLITQYFDQLTPQRDDVLLGIGDDAALCLPPQGQALVIAVDTLIAGVHFPLQTCAEDVGYKALAVNLSDLAAMGATPAWMTLALTLPGVDEGWLAAFSQGLGALAKQHQVALIGGDTTRGALSVSVQIMGFVPSGQALQRHTAQPGDFIYVTGELGAAGLALKSLNGEVHLSASEQKQALLALNRPVPRLAIGKCLRGIASSAIDISDGLWADLGHILERSQLGAQLQLADLPLSPLLLPHLSPQQAWELALTAGDEYELCFTVPPERIKQLESALAGQSYCCIGQITVEPGLRCLDENQQLWQDGLENKGYQHFF</sequence>
<feature type="binding site" evidence="2">
    <location>
        <position position="317"/>
    </location>
    <ligand>
        <name>substrate</name>
    </ligand>
</feature>
<evidence type="ECO:0000313" key="6">
    <source>
        <dbReference type="Proteomes" id="UP000236724"/>
    </source>
</evidence>